<dbReference type="OrthoDB" id="9815592at2"/>
<dbReference type="Proteomes" id="UP000245168">
    <property type="component" value="Unassembled WGS sequence"/>
</dbReference>
<accession>A0A2U2BSU8</accession>
<keyword evidence="1 4" id="KW-0808">Transferase</keyword>
<reference evidence="5" key="1">
    <citation type="submission" date="2018-05" db="EMBL/GenBank/DDBJ databases">
        <authorList>
            <person name="Liu B.-T."/>
        </authorList>
    </citation>
    <scope>NUCLEOTIDE SEQUENCE [LARGE SCALE GENOMIC DNA]</scope>
    <source>
        <strain evidence="5">WD6-1</strain>
    </source>
</reference>
<protein>
    <submittedName>
        <fullName evidence="4">Acyltransferase</fullName>
    </submittedName>
</protein>
<evidence type="ECO:0000256" key="2">
    <source>
        <dbReference type="ARBA" id="ARBA00022737"/>
    </source>
</evidence>
<keyword evidence="3 4" id="KW-0012">Acyltransferase</keyword>
<keyword evidence="5" id="KW-1185">Reference proteome</keyword>
<dbReference type="EMBL" id="QEXV01000004">
    <property type="protein sequence ID" value="PWE17082.1"/>
    <property type="molecule type" value="Genomic_DNA"/>
</dbReference>
<gene>
    <name evidence="4" type="ORF">DDZ18_10295</name>
</gene>
<name>A0A2U2BSU8_9PROT</name>
<sequence>MRRDHRPYWMHSLWEAYENWWARRFLAPHFDALGEHAKVVRPWNVEVFGPNVTAGRSIHIVSRHDQAVSFTVWSPKDAPGRIAIGDACFFAGGVRLLAAGSIEIGDSCLFARNATVTDSDWHGLYDRVDPAPDWKPVTLENNVWIGDGAFVGKGVTIGENSVVGARAVVVKDVPANTVVAGVPARKVGELDPDGPFRTRFDMLGDPTGLDRFMDAAYREELAGNSTLGWLRTKLFPRRSD</sequence>
<keyword evidence="2" id="KW-0677">Repeat</keyword>
<dbReference type="Pfam" id="PF00132">
    <property type="entry name" value="Hexapep"/>
    <property type="match status" value="1"/>
</dbReference>
<dbReference type="InterPro" id="IPR018357">
    <property type="entry name" value="Hexapep_transf_CS"/>
</dbReference>
<dbReference type="InterPro" id="IPR011004">
    <property type="entry name" value="Trimer_LpxA-like_sf"/>
</dbReference>
<dbReference type="InterPro" id="IPR051159">
    <property type="entry name" value="Hexapeptide_acetyltransf"/>
</dbReference>
<dbReference type="AlphaFoldDB" id="A0A2U2BSU8"/>
<dbReference type="PANTHER" id="PTHR23416:SF78">
    <property type="entry name" value="LIPOPOLYSACCHARIDE BIOSYNTHESIS O-ACETYL TRANSFERASE WBBJ-RELATED"/>
    <property type="match status" value="1"/>
</dbReference>
<dbReference type="CDD" id="cd04647">
    <property type="entry name" value="LbH_MAT_like"/>
    <property type="match status" value="1"/>
</dbReference>
<dbReference type="InterPro" id="IPR001451">
    <property type="entry name" value="Hexapep"/>
</dbReference>
<dbReference type="RefSeq" id="WP_109253306.1">
    <property type="nucleotide sequence ID" value="NZ_QEXV01000004.1"/>
</dbReference>
<evidence type="ECO:0000313" key="4">
    <source>
        <dbReference type="EMBL" id="PWE17082.1"/>
    </source>
</evidence>
<dbReference type="PROSITE" id="PS00101">
    <property type="entry name" value="HEXAPEP_TRANSFERASES"/>
    <property type="match status" value="1"/>
</dbReference>
<comment type="caution">
    <text evidence="4">The sequence shown here is derived from an EMBL/GenBank/DDBJ whole genome shotgun (WGS) entry which is preliminary data.</text>
</comment>
<evidence type="ECO:0000256" key="1">
    <source>
        <dbReference type="ARBA" id="ARBA00022679"/>
    </source>
</evidence>
<dbReference type="SUPFAM" id="SSF51161">
    <property type="entry name" value="Trimeric LpxA-like enzymes"/>
    <property type="match status" value="1"/>
</dbReference>
<dbReference type="PANTHER" id="PTHR23416">
    <property type="entry name" value="SIALIC ACID SYNTHASE-RELATED"/>
    <property type="match status" value="1"/>
</dbReference>
<dbReference type="GO" id="GO:0016746">
    <property type="term" value="F:acyltransferase activity"/>
    <property type="evidence" value="ECO:0007669"/>
    <property type="project" value="UniProtKB-KW"/>
</dbReference>
<proteinExistence type="predicted"/>
<evidence type="ECO:0000256" key="3">
    <source>
        <dbReference type="ARBA" id="ARBA00023315"/>
    </source>
</evidence>
<evidence type="ECO:0000313" key="5">
    <source>
        <dbReference type="Proteomes" id="UP000245168"/>
    </source>
</evidence>
<organism evidence="4 5">
    <name type="scientific">Marinicauda salina</name>
    <dbReference type="NCBI Taxonomy" id="2135793"/>
    <lineage>
        <taxon>Bacteria</taxon>
        <taxon>Pseudomonadati</taxon>
        <taxon>Pseudomonadota</taxon>
        <taxon>Alphaproteobacteria</taxon>
        <taxon>Maricaulales</taxon>
        <taxon>Maricaulaceae</taxon>
        <taxon>Marinicauda</taxon>
    </lineage>
</organism>
<dbReference type="Gene3D" id="2.160.10.10">
    <property type="entry name" value="Hexapeptide repeat proteins"/>
    <property type="match status" value="1"/>
</dbReference>